<dbReference type="InterPro" id="IPR021109">
    <property type="entry name" value="Peptidase_aspartic_dom_sf"/>
</dbReference>
<comment type="caution">
    <text evidence="1">The sequence shown here is derived from an EMBL/GenBank/DDBJ whole genome shotgun (WGS) entry which is preliminary data.</text>
</comment>
<evidence type="ECO:0000313" key="2">
    <source>
        <dbReference type="Proteomes" id="UP000630660"/>
    </source>
</evidence>
<dbReference type="InterPro" id="IPR034122">
    <property type="entry name" value="Retropepsin-like_bacterial"/>
</dbReference>
<name>A0A9D5K8W9_UNCW3</name>
<evidence type="ECO:0000313" key="1">
    <source>
        <dbReference type="EMBL" id="MBD3364250.1"/>
    </source>
</evidence>
<dbReference type="CDD" id="cd05483">
    <property type="entry name" value="retropepsin_like_bacteria"/>
    <property type="match status" value="1"/>
</dbReference>
<dbReference type="EMBL" id="WJKJ01000109">
    <property type="protein sequence ID" value="MBD3364250.1"/>
    <property type="molecule type" value="Genomic_DNA"/>
</dbReference>
<dbReference type="Gene3D" id="2.40.70.10">
    <property type="entry name" value="Acid Proteases"/>
    <property type="match status" value="2"/>
</dbReference>
<protein>
    <recommendedName>
        <fullName evidence="3">Peptidase A2 domain-containing protein</fullName>
    </recommendedName>
</protein>
<proteinExistence type="predicted"/>
<dbReference type="AlphaFoldDB" id="A0A9D5K8W9"/>
<dbReference type="Pfam" id="PF13650">
    <property type="entry name" value="Asp_protease_2"/>
    <property type="match status" value="1"/>
</dbReference>
<gene>
    <name evidence="1" type="ORF">GF359_03450</name>
</gene>
<accession>A0A9D5K8W9</accession>
<evidence type="ECO:0008006" key="3">
    <source>
        <dbReference type="Google" id="ProtNLM"/>
    </source>
</evidence>
<dbReference type="SUPFAM" id="SSF50630">
    <property type="entry name" value="Acid proteases"/>
    <property type="match status" value="2"/>
</dbReference>
<reference evidence="1" key="1">
    <citation type="submission" date="2019-11" db="EMBL/GenBank/DDBJ databases">
        <title>Microbial mats filling the niche in hypersaline microbial mats.</title>
        <authorList>
            <person name="Wong H.L."/>
            <person name="Macleod F.I."/>
            <person name="White R.A. III"/>
            <person name="Burns B.P."/>
        </authorList>
    </citation>
    <scope>NUCLEOTIDE SEQUENCE</scope>
    <source>
        <strain evidence="1">Bin_327</strain>
    </source>
</reference>
<organism evidence="1 2">
    <name type="scientific">candidate division WOR-3 bacterium</name>
    <dbReference type="NCBI Taxonomy" id="2052148"/>
    <lineage>
        <taxon>Bacteria</taxon>
        <taxon>Bacteria division WOR-3</taxon>
    </lineage>
</organism>
<sequence length="406" mass="45390">MKRLIIISAIILLSGTGFGKDYWSAMKNLDFNEAEAFIKGKEYELDYKKFLWGMQLTVAGDIELASRIMNELAFGSRDSAVAENALTVLGELWFVQNRWSAFNASDTYNREYEDDAFNLVDAFAGAPEEEYVYPETVVRLPIRLSVTGCPIINVKINGKKRRLWLDTGASMTALSSDFAEELGIDALGSATASAQTGTSKKIDVKPALIDSMEIEKIKIRNHPAVILKAEDLEFKQAGITFLRIDGIIGYNALKNLDIEIDYRHKRIRLREPNLKADVERNLFWLGVPIVRLQTEDGTPLMFFFDTGASKTNLFEKISTRIDLGEVREKKALIGSAGGMERIKTRKVSELTLMLNGKQMDIVNLIMVLAPIEPFVNLHGILGADVFAGKILHIDHLNGLIEINTPE</sequence>
<dbReference type="Proteomes" id="UP000630660">
    <property type="component" value="Unassembled WGS sequence"/>
</dbReference>